<dbReference type="EMBL" id="PFBO01000014">
    <property type="protein sequence ID" value="PIT90753.1"/>
    <property type="molecule type" value="Genomic_DNA"/>
</dbReference>
<dbReference type="Pfam" id="PF01676">
    <property type="entry name" value="Metalloenzyme"/>
    <property type="match status" value="1"/>
</dbReference>
<dbReference type="GO" id="GO:0006007">
    <property type="term" value="P:glucose catabolic process"/>
    <property type="evidence" value="ECO:0007669"/>
    <property type="project" value="InterPro"/>
</dbReference>
<organism evidence="2 3">
    <name type="scientific">Candidatus Komeilibacteria bacterium CG10_big_fil_rev_8_21_14_0_10_41_13</name>
    <dbReference type="NCBI Taxonomy" id="1974476"/>
    <lineage>
        <taxon>Bacteria</taxon>
        <taxon>Candidatus Komeiliibacteriota</taxon>
    </lineage>
</organism>
<dbReference type="InterPro" id="IPR005995">
    <property type="entry name" value="Pgm_bpd_ind"/>
</dbReference>
<evidence type="ECO:0000313" key="2">
    <source>
        <dbReference type="EMBL" id="PIT90753.1"/>
    </source>
</evidence>
<sequence>EERILIPSPNVRSYAKIPEMSAFKVTSELIKKLKSGTKVVVVNLCNPDMVGHTGDLKAGIKAVEVCDQCVGQIVEEVKKQKGAVLITADHGNVEEMINLETGEVDTEHSIYPVPIILVSEEYKKARLRNGILADVAPTILEILKVKQPNEMTGKSLII</sequence>
<reference evidence="3" key="1">
    <citation type="submission" date="2017-09" db="EMBL/GenBank/DDBJ databases">
        <title>Depth-based differentiation of microbial function through sediment-hosted aquifers and enrichment of novel symbionts in the deep terrestrial subsurface.</title>
        <authorList>
            <person name="Probst A.J."/>
            <person name="Ladd B."/>
            <person name="Jarett J.K."/>
            <person name="Geller-Mcgrath D.E."/>
            <person name="Sieber C.M.K."/>
            <person name="Emerson J.B."/>
            <person name="Anantharaman K."/>
            <person name="Thomas B.C."/>
            <person name="Malmstrom R."/>
            <person name="Stieglmeier M."/>
            <person name="Klingl A."/>
            <person name="Woyke T."/>
            <person name="Ryan C.M."/>
            <person name="Banfield J.F."/>
        </authorList>
    </citation>
    <scope>NUCLEOTIDE SEQUENCE [LARGE SCALE GENOMIC DNA]</scope>
</reference>
<dbReference type="AlphaFoldDB" id="A0A2M6WDA3"/>
<feature type="non-terminal residue" evidence="2">
    <location>
        <position position="1"/>
    </location>
</feature>
<accession>A0A2M6WDA3</accession>
<dbReference type="GO" id="GO:0005829">
    <property type="term" value="C:cytosol"/>
    <property type="evidence" value="ECO:0007669"/>
    <property type="project" value="TreeGrafter"/>
</dbReference>
<dbReference type="SUPFAM" id="SSF53649">
    <property type="entry name" value="Alkaline phosphatase-like"/>
    <property type="match status" value="1"/>
</dbReference>
<dbReference type="Gene3D" id="3.40.720.10">
    <property type="entry name" value="Alkaline Phosphatase, subunit A"/>
    <property type="match status" value="1"/>
</dbReference>
<comment type="caution">
    <text evidence="2">The sequence shown here is derived from an EMBL/GenBank/DDBJ whole genome shotgun (WGS) entry which is preliminary data.</text>
</comment>
<gene>
    <name evidence="2" type="ORF">COU22_00435</name>
</gene>
<dbReference type="PANTHER" id="PTHR31637:SF0">
    <property type="entry name" value="2,3-BISPHOSPHOGLYCERATE-INDEPENDENT PHOSPHOGLYCERATE MUTASE"/>
    <property type="match status" value="1"/>
</dbReference>
<dbReference type="PANTHER" id="PTHR31637">
    <property type="entry name" value="2,3-BISPHOSPHOGLYCERATE-INDEPENDENT PHOSPHOGLYCERATE MUTASE"/>
    <property type="match status" value="1"/>
</dbReference>
<name>A0A2M6WDA3_9BACT</name>
<dbReference type="GO" id="GO:0004619">
    <property type="term" value="F:phosphoglycerate mutase activity"/>
    <property type="evidence" value="ECO:0007669"/>
    <property type="project" value="InterPro"/>
</dbReference>
<protein>
    <submittedName>
        <fullName evidence="2">2,3-bisphosphoglycerate-independent phosphoglycerate mutase</fullName>
    </submittedName>
</protein>
<dbReference type="GO" id="GO:0030145">
    <property type="term" value="F:manganese ion binding"/>
    <property type="evidence" value="ECO:0007669"/>
    <property type="project" value="TreeGrafter"/>
</dbReference>
<evidence type="ECO:0000259" key="1">
    <source>
        <dbReference type="Pfam" id="PF01676"/>
    </source>
</evidence>
<dbReference type="Proteomes" id="UP000230543">
    <property type="component" value="Unassembled WGS sequence"/>
</dbReference>
<dbReference type="InterPro" id="IPR017850">
    <property type="entry name" value="Alkaline_phosphatase_core_sf"/>
</dbReference>
<evidence type="ECO:0000313" key="3">
    <source>
        <dbReference type="Proteomes" id="UP000230543"/>
    </source>
</evidence>
<feature type="domain" description="Metalloenzyme" evidence="1">
    <location>
        <begin position="1"/>
        <end position="146"/>
    </location>
</feature>
<proteinExistence type="predicted"/>
<dbReference type="InterPro" id="IPR006124">
    <property type="entry name" value="Metalloenzyme"/>
</dbReference>